<reference evidence="1 2" key="1">
    <citation type="submission" date="2016-12" db="EMBL/GenBank/DDBJ databases">
        <authorList>
            <person name="Song W.-J."/>
            <person name="Kurnit D.M."/>
        </authorList>
    </citation>
    <scope>NUCLEOTIDE SEQUENCE [LARGE SCALE GENOMIC DNA]</scope>
    <source>
        <strain evidence="1 2">STM7296</strain>
    </source>
</reference>
<protein>
    <submittedName>
        <fullName evidence="1">Uncharacterized protein</fullName>
    </submittedName>
</protein>
<dbReference type="EMBL" id="CYGX02000049">
    <property type="protein sequence ID" value="SIT44743.1"/>
    <property type="molecule type" value="Genomic_DNA"/>
</dbReference>
<proteinExistence type="predicted"/>
<dbReference type="AlphaFoldDB" id="A0A1N7SBN9"/>
<sequence length="58" mass="6451">MRLLTRTGAALHFALSKNSIEPALNGAALVVLWRAFVECLQLVSLMKSARDDSILFYQ</sequence>
<gene>
    <name evidence="1" type="ORF">BN2475_490023</name>
</gene>
<name>A0A1N7SBN9_9BURK</name>
<evidence type="ECO:0000313" key="2">
    <source>
        <dbReference type="Proteomes" id="UP000187012"/>
    </source>
</evidence>
<accession>A0A1N7SBN9</accession>
<keyword evidence="2" id="KW-1185">Reference proteome</keyword>
<dbReference type="Proteomes" id="UP000187012">
    <property type="component" value="Unassembled WGS sequence"/>
</dbReference>
<evidence type="ECO:0000313" key="1">
    <source>
        <dbReference type="EMBL" id="SIT44743.1"/>
    </source>
</evidence>
<organism evidence="1 2">
    <name type="scientific">Paraburkholderia ribeironis</name>
    <dbReference type="NCBI Taxonomy" id="1247936"/>
    <lineage>
        <taxon>Bacteria</taxon>
        <taxon>Pseudomonadati</taxon>
        <taxon>Pseudomonadota</taxon>
        <taxon>Betaproteobacteria</taxon>
        <taxon>Burkholderiales</taxon>
        <taxon>Burkholderiaceae</taxon>
        <taxon>Paraburkholderia</taxon>
    </lineage>
</organism>